<dbReference type="OrthoDB" id="10677022at2759"/>
<accession>A0A1Y2H941</accession>
<feature type="region of interest" description="Disordered" evidence="1">
    <location>
        <begin position="275"/>
        <end position="313"/>
    </location>
</feature>
<proteinExistence type="predicted"/>
<evidence type="ECO:0000313" key="3">
    <source>
        <dbReference type="EMBL" id="ORZ31097.1"/>
    </source>
</evidence>
<feature type="region of interest" description="Disordered" evidence="1">
    <location>
        <begin position="328"/>
        <end position="347"/>
    </location>
</feature>
<feature type="region of interest" description="Disordered" evidence="1">
    <location>
        <begin position="409"/>
        <end position="471"/>
    </location>
</feature>
<keyword evidence="2" id="KW-0472">Membrane</keyword>
<keyword evidence="2" id="KW-0812">Transmembrane</keyword>
<organism evidence="3 4">
    <name type="scientific">Catenaria anguillulae PL171</name>
    <dbReference type="NCBI Taxonomy" id="765915"/>
    <lineage>
        <taxon>Eukaryota</taxon>
        <taxon>Fungi</taxon>
        <taxon>Fungi incertae sedis</taxon>
        <taxon>Blastocladiomycota</taxon>
        <taxon>Blastocladiomycetes</taxon>
        <taxon>Blastocladiales</taxon>
        <taxon>Catenariaceae</taxon>
        <taxon>Catenaria</taxon>
    </lineage>
</organism>
<evidence type="ECO:0000313" key="4">
    <source>
        <dbReference type="Proteomes" id="UP000193411"/>
    </source>
</evidence>
<dbReference type="AlphaFoldDB" id="A0A1Y2H941"/>
<reference evidence="3 4" key="1">
    <citation type="submission" date="2016-07" db="EMBL/GenBank/DDBJ databases">
        <title>Pervasive Adenine N6-methylation of Active Genes in Fungi.</title>
        <authorList>
            <consortium name="DOE Joint Genome Institute"/>
            <person name="Mondo S.J."/>
            <person name="Dannebaum R.O."/>
            <person name="Kuo R.C."/>
            <person name="Labutti K."/>
            <person name="Haridas S."/>
            <person name="Kuo A."/>
            <person name="Salamov A."/>
            <person name="Ahrendt S.R."/>
            <person name="Lipzen A."/>
            <person name="Sullivan W."/>
            <person name="Andreopoulos W.B."/>
            <person name="Clum A."/>
            <person name="Lindquist E."/>
            <person name="Daum C."/>
            <person name="Ramamoorthy G.K."/>
            <person name="Gryganskyi A."/>
            <person name="Culley D."/>
            <person name="Magnuson J.K."/>
            <person name="James T.Y."/>
            <person name="O'Malley M.A."/>
            <person name="Stajich J.E."/>
            <person name="Spatafora J.W."/>
            <person name="Visel A."/>
            <person name="Grigoriev I.V."/>
        </authorList>
    </citation>
    <scope>NUCLEOTIDE SEQUENCE [LARGE SCALE GENOMIC DNA]</scope>
    <source>
        <strain evidence="3 4">PL171</strain>
    </source>
</reference>
<dbReference type="Proteomes" id="UP000193411">
    <property type="component" value="Unassembled WGS sequence"/>
</dbReference>
<feature type="region of interest" description="Disordered" evidence="1">
    <location>
        <begin position="616"/>
        <end position="636"/>
    </location>
</feature>
<feature type="transmembrane region" description="Helical" evidence="2">
    <location>
        <begin position="84"/>
        <end position="103"/>
    </location>
</feature>
<name>A0A1Y2H941_9FUNG</name>
<feature type="transmembrane region" description="Helical" evidence="2">
    <location>
        <begin position="162"/>
        <end position="183"/>
    </location>
</feature>
<protein>
    <submittedName>
        <fullName evidence="3">Uncharacterized protein</fullName>
    </submittedName>
</protein>
<gene>
    <name evidence="3" type="ORF">BCR44DRAFT_88223</name>
</gene>
<feature type="transmembrane region" description="Helical" evidence="2">
    <location>
        <begin position="24"/>
        <end position="45"/>
    </location>
</feature>
<feature type="transmembrane region" description="Helical" evidence="2">
    <location>
        <begin position="57"/>
        <end position="78"/>
    </location>
</feature>
<feature type="compositionally biased region" description="Low complexity" evidence="1">
    <location>
        <begin position="454"/>
        <end position="465"/>
    </location>
</feature>
<evidence type="ECO:0000256" key="1">
    <source>
        <dbReference type="SAM" id="MobiDB-lite"/>
    </source>
</evidence>
<sequence length="719" mass="75705">MAVSFIELTSAEPWFAELIYWESLIFQLFALIFAVICLLCSVRYCRHGRTQWSPFHGLALAQSVIALISDVTALLTIGQQDCSTFGLASLLLSHSQATMHTFLMLARLRVFRHVIGVPDRSRFVLQWGIPIVYVIIEAATLTDACNNSTSLADFQDRRTMFTIWRVFSALVNLGAAMSMYLSLARIRRAQRYPNMSDAIEHDARMARAQWHIQWSACTIPIELVVVLVASKFPSLSSAISAALLRLLLFGQIMMLSAVNKVMAYAYLYVATAKGSSSASGNTGGSGVASKVISSPTSKLPHASTKSSGGGPNIQSLASNPILNGFNQPTNVAFQGPAHPSQPSAAPTNVNIHHAAHHIDTPGSSSNLSFSGDDVAVSTSNPAVRAGPRLLWALSTVGLSSIAKGPLPALSSGNSGAGSPPPSAPHQSPHSRVSFHPTSAAASALTDHGSSRPQSSPLASLSNSPNTASRLPLSSSHALPIVHHHPPEGTGMRHVMGPVVARHRSIPNTLTELDPAASPLHVHRDPTPTNTLPISLRSTGASLATTHAFETPPSTHSRQTCSTTDPRAIYTSMAVLSSANIHVVAPANTPSAGSVHLDTPISSAITSTAVLAVAPGGASGDVGGRDSVDNTSTKPTGSQITTGYVSFRTAPVDMSSKSLVPWYDTAGRLSWVASSWVVTGAPSSTTIGQVASSHSLHVLPSVVADENGPEREELPPSRDE</sequence>
<comment type="caution">
    <text evidence="3">The sequence shown here is derived from an EMBL/GenBank/DDBJ whole genome shotgun (WGS) entry which is preliminary data.</text>
</comment>
<feature type="transmembrane region" description="Helical" evidence="2">
    <location>
        <begin position="238"/>
        <end position="258"/>
    </location>
</feature>
<keyword evidence="4" id="KW-1185">Reference proteome</keyword>
<keyword evidence="2" id="KW-1133">Transmembrane helix</keyword>
<evidence type="ECO:0000256" key="2">
    <source>
        <dbReference type="SAM" id="Phobius"/>
    </source>
</evidence>
<feature type="transmembrane region" description="Helical" evidence="2">
    <location>
        <begin position="123"/>
        <end position="142"/>
    </location>
</feature>
<dbReference type="EMBL" id="MCFL01000067">
    <property type="protein sequence ID" value="ORZ31097.1"/>
    <property type="molecule type" value="Genomic_DNA"/>
</dbReference>